<dbReference type="Proteomes" id="UP001500190">
    <property type="component" value="Unassembled WGS sequence"/>
</dbReference>
<gene>
    <name evidence="2" type="ORF">GCM10009742_34570</name>
</gene>
<evidence type="ECO:0000313" key="2">
    <source>
        <dbReference type="EMBL" id="GAA1585947.1"/>
    </source>
</evidence>
<feature type="domain" description="DUF1707" evidence="1">
    <location>
        <begin position="18"/>
        <end position="70"/>
    </location>
</feature>
<proteinExistence type="predicted"/>
<reference evidence="3" key="1">
    <citation type="journal article" date="2019" name="Int. J. Syst. Evol. Microbiol.">
        <title>The Global Catalogue of Microorganisms (GCM) 10K type strain sequencing project: providing services to taxonomists for standard genome sequencing and annotation.</title>
        <authorList>
            <consortium name="The Broad Institute Genomics Platform"/>
            <consortium name="The Broad Institute Genome Sequencing Center for Infectious Disease"/>
            <person name="Wu L."/>
            <person name="Ma J."/>
        </authorList>
    </citation>
    <scope>NUCLEOTIDE SEQUENCE [LARGE SCALE GENOMIC DNA]</scope>
    <source>
        <strain evidence="3">JCM 14304</strain>
    </source>
</reference>
<evidence type="ECO:0000259" key="1">
    <source>
        <dbReference type="Pfam" id="PF08044"/>
    </source>
</evidence>
<keyword evidence="3" id="KW-1185">Reference proteome</keyword>
<comment type="caution">
    <text evidence="2">The sequence shown here is derived from an EMBL/GenBank/DDBJ whole genome shotgun (WGS) entry which is preliminary data.</text>
</comment>
<evidence type="ECO:0000313" key="3">
    <source>
        <dbReference type="Proteomes" id="UP001500190"/>
    </source>
</evidence>
<name>A0ABP4PMM5_9ACTN</name>
<dbReference type="InterPro" id="IPR012551">
    <property type="entry name" value="DUF1707_SHOCT-like"/>
</dbReference>
<protein>
    <submittedName>
        <fullName evidence="2">DUF1707 domain-containing protein</fullName>
    </submittedName>
</protein>
<dbReference type="EMBL" id="BAAAND010000006">
    <property type="protein sequence ID" value="GAA1585947.1"/>
    <property type="molecule type" value="Genomic_DNA"/>
</dbReference>
<organism evidence="2 3">
    <name type="scientific">Kribbella karoonensis</name>
    <dbReference type="NCBI Taxonomy" id="324851"/>
    <lineage>
        <taxon>Bacteria</taxon>
        <taxon>Bacillati</taxon>
        <taxon>Actinomycetota</taxon>
        <taxon>Actinomycetes</taxon>
        <taxon>Propionibacteriales</taxon>
        <taxon>Kribbellaceae</taxon>
        <taxon>Kribbella</taxon>
    </lineage>
</organism>
<dbReference type="Pfam" id="PF08044">
    <property type="entry name" value="DUF1707"/>
    <property type="match status" value="1"/>
</dbReference>
<sequence length="139" mass="15572">MTDQPANLPTNDVPAKRVRIGDAERDQAVAMLSEHFVAGRLTQEEFEERSERATKARYADEFDVLFDELPRSAALQPVPAGPPARRSGPPPAFLMIAPFLMIGLVVSSVALTAPWLLWGVFWVVMISGISRGRWQHYRR</sequence>
<accession>A0ABP4PMM5</accession>